<keyword evidence="2" id="KW-1185">Reference proteome</keyword>
<evidence type="ECO:0000313" key="2">
    <source>
        <dbReference type="Proteomes" id="UP000694864"/>
    </source>
</evidence>
<reference evidence="2" key="1">
    <citation type="journal article" date="2014" name="Nat. Commun.">
        <title>The emerging biofuel crop Camelina sativa retains a highly undifferentiated hexaploid genome structure.</title>
        <authorList>
            <person name="Kagale S."/>
            <person name="Koh C."/>
            <person name="Nixon J."/>
            <person name="Bollina V."/>
            <person name="Clarke W.E."/>
            <person name="Tuteja R."/>
            <person name="Spillane C."/>
            <person name="Robinson S.J."/>
            <person name="Links M.G."/>
            <person name="Clarke C."/>
            <person name="Higgins E.E."/>
            <person name="Huebert T."/>
            <person name="Sharpe A.G."/>
            <person name="Parkin I.A."/>
        </authorList>
    </citation>
    <scope>NUCLEOTIDE SEQUENCE [LARGE SCALE GENOMIC DNA]</scope>
    <source>
        <strain evidence="2">cv. DH55</strain>
    </source>
</reference>
<evidence type="ECO:0000313" key="3">
    <source>
        <dbReference type="RefSeq" id="XP_010481009.1"/>
    </source>
</evidence>
<gene>
    <name evidence="3" type="primary">LOC104759828</name>
</gene>
<dbReference type="InterPro" id="IPR000477">
    <property type="entry name" value="RT_dom"/>
</dbReference>
<dbReference type="Proteomes" id="UP000694864">
    <property type="component" value="Chromosome 17"/>
</dbReference>
<dbReference type="InterPro" id="IPR052343">
    <property type="entry name" value="Retrotransposon-Effector_Assoc"/>
</dbReference>
<dbReference type="PROSITE" id="PS50878">
    <property type="entry name" value="RT_POL"/>
    <property type="match status" value="1"/>
</dbReference>
<dbReference type="Pfam" id="PF00078">
    <property type="entry name" value="RVT_1"/>
    <property type="match status" value="1"/>
</dbReference>
<accession>A0ABM0X5G2</accession>
<feature type="domain" description="Reverse transcriptase" evidence="1">
    <location>
        <begin position="34"/>
        <end position="271"/>
    </location>
</feature>
<dbReference type="InterPro" id="IPR043502">
    <property type="entry name" value="DNA/RNA_pol_sf"/>
</dbReference>
<name>A0ABM0X5G2_CAMSA</name>
<protein>
    <submittedName>
        <fullName evidence="3">Uncharacterized protein LOC104759828</fullName>
    </submittedName>
</protein>
<dbReference type="CDD" id="cd01650">
    <property type="entry name" value="RT_nLTR_like"/>
    <property type="match status" value="1"/>
</dbReference>
<dbReference type="PANTHER" id="PTHR46890:SF48">
    <property type="entry name" value="RNA-DIRECTED DNA POLYMERASE"/>
    <property type="match status" value="1"/>
</dbReference>
<evidence type="ECO:0000259" key="1">
    <source>
        <dbReference type="PROSITE" id="PS50878"/>
    </source>
</evidence>
<reference evidence="3" key="2">
    <citation type="submission" date="2025-08" db="UniProtKB">
        <authorList>
            <consortium name="RefSeq"/>
        </authorList>
    </citation>
    <scope>IDENTIFICATION</scope>
    <source>
        <tissue evidence="3">Leaf</tissue>
    </source>
</reference>
<organism evidence="2 3">
    <name type="scientific">Camelina sativa</name>
    <name type="common">False flax</name>
    <name type="synonym">Myagrum sativum</name>
    <dbReference type="NCBI Taxonomy" id="90675"/>
    <lineage>
        <taxon>Eukaryota</taxon>
        <taxon>Viridiplantae</taxon>
        <taxon>Streptophyta</taxon>
        <taxon>Embryophyta</taxon>
        <taxon>Tracheophyta</taxon>
        <taxon>Spermatophyta</taxon>
        <taxon>Magnoliopsida</taxon>
        <taxon>eudicotyledons</taxon>
        <taxon>Gunneridae</taxon>
        <taxon>Pentapetalae</taxon>
        <taxon>rosids</taxon>
        <taxon>malvids</taxon>
        <taxon>Brassicales</taxon>
        <taxon>Brassicaceae</taxon>
        <taxon>Camelineae</taxon>
        <taxon>Camelina</taxon>
    </lineage>
</organism>
<dbReference type="GeneID" id="104759828"/>
<proteinExistence type="predicted"/>
<dbReference type="RefSeq" id="XP_010481009.1">
    <property type="nucleotide sequence ID" value="XM_010482707.1"/>
</dbReference>
<dbReference type="SUPFAM" id="SSF56672">
    <property type="entry name" value="DNA/RNA polymerases"/>
    <property type="match status" value="1"/>
</dbReference>
<sequence>MHPEKTPVPDGMSALFFQRFWPNLKGDLVALVKEFFRTDRFDPRLNETNICLIPKTERPKRMTEFRPISLCNVCYKIISKVLCFRLKRFLPSLVSETQSAFVSGRLITDNILVAQEMFHGLNTNPRCKSEFLAFKTDMSKAYDRVLINGQPRGYIKPQQGLRQGDPLSPYLFILCTEVLIANIKKAERDQRITGIKLARDCPTISHLLFADDSFFFCKAEVDECTTVMGIISDYGKASGQEVNRDKSSIMFGKKVLPELRAQLQSVMGISKEGGMGSYLDLTTKLTGAISKFWWKSNDKERGLHWVTWDKLCKDKGDGGLGFRALEQFNDAMLAKQYWRLIHYPSSLMTWVIRGRYFRNKHPLQAKKPCSPSLAWRSIFSTKDIVEYGARWVIGSGCNVSVWRDPWIPDTQPRPANGRERFLHPNLMVNHLINPSTKEWHLPILEEYMDPRDIQIILSMEISKSFKPDKLIWHYSSSGRYSVKSGYRIAHELIKEVEYGPTYTALKAQAWELKVPPKIQHFFWQMAPVIYLCWNVWHTGGSGAGRSVVDVVWEQRLLIMRSLSVPDHVVFGICPH</sequence>
<dbReference type="PANTHER" id="PTHR46890">
    <property type="entry name" value="NON-LTR RETROLELEMENT REVERSE TRANSCRIPTASE-LIKE PROTEIN-RELATED"/>
    <property type="match status" value="1"/>
</dbReference>